<evidence type="ECO:0000313" key="2">
    <source>
        <dbReference type="Proteomes" id="UP001186944"/>
    </source>
</evidence>
<name>A0AA89BNC3_PINIB</name>
<gene>
    <name evidence="1" type="ORF">FSP39_002439</name>
</gene>
<sequence length="94" mass="10285">MTCKIDKCKSNGENVNGAVKIETLTTAHVRRIVRAVAANVEIVVNVLPAVHVPDVNPADHVQVHVDVESDVLGRKHANVPTVHARNKRLDDQKI</sequence>
<organism evidence="1 2">
    <name type="scientific">Pinctada imbricata</name>
    <name type="common">Atlantic pearl-oyster</name>
    <name type="synonym">Pinctada martensii</name>
    <dbReference type="NCBI Taxonomy" id="66713"/>
    <lineage>
        <taxon>Eukaryota</taxon>
        <taxon>Metazoa</taxon>
        <taxon>Spiralia</taxon>
        <taxon>Lophotrochozoa</taxon>
        <taxon>Mollusca</taxon>
        <taxon>Bivalvia</taxon>
        <taxon>Autobranchia</taxon>
        <taxon>Pteriomorphia</taxon>
        <taxon>Pterioida</taxon>
        <taxon>Pterioidea</taxon>
        <taxon>Pteriidae</taxon>
        <taxon>Pinctada</taxon>
    </lineage>
</organism>
<dbReference type="Proteomes" id="UP001186944">
    <property type="component" value="Unassembled WGS sequence"/>
</dbReference>
<dbReference type="AlphaFoldDB" id="A0AA89BNC3"/>
<protein>
    <submittedName>
        <fullName evidence="1">Uncharacterized protein</fullName>
    </submittedName>
</protein>
<proteinExistence type="predicted"/>
<dbReference type="EMBL" id="VSWD01000010">
    <property type="protein sequence ID" value="KAK3089290.1"/>
    <property type="molecule type" value="Genomic_DNA"/>
</dbReference>
<accession>A0AA89BNC3</accession>
<reference evidence="1" key="1">
    <citation type="submission" date="2019-08" db="EMBL/GenBank/DDBJ databases">
        <title>The improved chromosome-level genome for the pearl oyster Pinctada fucata martensii using PacBio sequencing and Hi-C.</title>
        <authorList>
            <person name="Zheng Z."/>
        </authorList>
    </citation>
    <scope>NUCLEOTIDE SEQUENCE</scope>
    <source>
        <strain evidence="1">ZZ-2019</strain>
        <tissue evidence="1">Adductor muscle</tissue>
    </source>
</reference>
<evidence type="ECO:0000313" key="1">
    <source>
        <dbReference type="EMBL" id="KAK3089290.1"/>
    </source>
</evidence>
<keyword evidence="2" id="KW-1185">Reference proteome</keyword>
<comment type="caution">
    <text evidence="1">The sequence shown here is derived from an EMBL/GenBank/DDBJ whole genome shotgun (WGS) entry which is preliminary data.</text>
</comment>